<reference evidence="2" key="1">
    <citation type="journal article" date="2021" name="Nat. Commun.">
        <title>Genetic determinants of endophytism in the Arabidopsis root mycobiome.</title>
        <authorList>
            <person name="Mesny F."/>
            <person name="Miyauchi S."/>
            <person name="Thiergart T."/>
            <person name="Pickel B."/>
            <person name="Atanasova L."/>
            <person name="Karlsson M."/>
            <person name="Huettel B."/>
            <person name="Barry K.W."/>
            <person name="Haridas S."/>
            <person name="Chen C."/>
            <person name="Bauer D."/>
            <person name="Andreopoulos W."/>
            <person name="Pangilinan J."/>
            <person name="LaButti K."/>
            <person name="Riley R."/>
            <person name="Lipzen A."/>
            <person name="Clum A."/>
            <person name="Drula E."/>
            <person name="Henrissat B."/>
            <person name="Kohler A."/>
            <person name="Grigoriev I.V."/>
            <person name="Martin F.M."/>
            <person name="Hacquard S."/>
        </authorList>
    </citation>
    <scope>NUCLEOTIDE SEQUENCE</scope>
    <source>
        <strain evidence="2">MPI-CAGE-CH-0235</strain>
    </source>
</reference>
<gene>
    <name evidence="2" type="ORF">B0I35DRAFT_431248</name>
</gene>
<accession>A0A8K0WQF6</accession>
<evidence type="ECO:0000313" key="2">
    <source>
        <dbReference type="EMBL" id="KAH7318069.1"/>
    </source>
</evidence>
<dbReference type="Proteomes" id="UP000813444">
    <property type="component" value="Unassembled WGS sequence"/>
</dbReference>
<comment type="caution">
    <text evidence="2">The sequence shown here is derived from an EMBL/GenBank/DDBJ whole genome shotgun (WGS) entry which is preliminary data.</text>
</comment>
<proteinExistence type="predicted"/>
<keyword evidence="3" id="KW-1185">Reference proteome</keyword>
<name>A0A8K0WQF6_9HYPO</name>
<dbReference type="OrthoDB" id="4774241at2759"/>
<protein>
    <submittedName>
        <fullName evidence="2">Uncharacterized protein</fullName>
    </submittedName>
</protein>
<dbReference type="EMBL" id="JAGPNK010000007">
    <property type="protein sequence ID" value="KAH7318069.1"/>
    <property type="molecule type" value="Genomic_DNA"/>
</dbReference>
<sequence length="253" mass="25848">MKSFAPATLMAIATFAGALVSGAVVQRAPTEATTQMSDELVSAIDMLESRLVMRLGMNGAAAQENTAVKRQAPPSWVGAQGAISSQSSSIQSALTSLSQGQVSQDDAISEIVKQLTGTTETLADVVVDITDAAGLDINRVDANAIQVIIVDIVDEVLGIVESVIDSLGLRPEIAQLLDTVVNLLGQILVGVDELGSGIIEGVEQLLEPILSGLGGVLEPIVDLLNNLLSGLTGALSGGNQTPLAVSAAGTQVQ</sequence>
<keyword evidence="1" id="KW-0732">Signal</keyword>
<evidence type="ECO:0000256" key="1">
    <source>
        <dbReference type="SAM" id="SignalP"/>
    </source>
</evidence>
<evidence type="ECO:0000313" key="3">
    <source>
        <dbReference type="Proteomes" id="UP000813444"/>
    </source>
</evidence>
<dbReference type="AlphaFoldDB" id="A0A8K0WQF6"/>
<feature type="chain" id="PRO_5035422253" evidence="1">
    <location>
        <begin position="23"/>
        <end position="253"/>
    </location>
</feature>
<organism evidence="2 3">
    <name type="scientific">Stachybotrys elegans</name>
    <dbReference type="NCBI Taxonomy" id="80388"/>
    <lineage>
        <taxon>Eukaryota</taxon>
        <taxon>Fungi</taxon>
        <taxon>Dikarya</taxon>
        <taxon>Ascomycota</taxon>
        <taxon>Pezizomycotina</taxon>
        <taxon>Sordariomycetes</taxon>
        <taxon>Hypocreomycetidae</taxon>
        <taxon>Hypocreales</taxon>
        <taxon>Stachybotryaceae</taxon>
        <taxon>Stachybotrys</taxon>
    </lineage>
</organism>
<feature type="signal peptide" evidence="1">
    <location>
        <begin position="1"/>
        <end position="22"/>
    </location>
</feature>